<evidence type="ECO:0000259" key="4">
    <source>
        <dbReference type="Pfam" id="PF01814"/>
    </source>
</evidence>
<gene>
    <name evidence="5" type="ORF">ABFV83_16125</name>
</gene>
<dbReference type="CDD" id="cd12107">
    <property type="entry name" value="Hemerythrin"/>
    <property type="match status" value="1"/>
</dbReference>
<dbReference type="NCBIfam" id="NF033749">
    <property type="entry name" value="bact_hemeryth"/>
    <property type="match status" value="1"/>
</dbReference>
<accession>A0AAU7PM63</accession>
<dbReference type="InterPro" id="IPR012312">
    <property type="entry name" value="Hemerythrin-like"/>
</dbReference>
<organism evidence="5">
    <name type="scientific">Lacrimispora sp. BS-2</name>
    <dbReference type="NCBI Taxonomy" id="3151850"/>
    <lineage>
        <taxon>Bacteria</taxon>
        <taxon>Bacillati</taxon>
        <taxon>Bacillota</taxon>
        <taxon>Clostridia</taxon>
        <taxon>Lachnospirales</taxon>
        <taxon>Lachnospiraceae</taxon>
        <taxon>Lacrimispora</taxon>
    </lineage>
</organism>
<dbReference type="Pfam" id="PF01814">
    <property type="entry name" value="Hemerythrin"/>
    <property type="match status" value="1"/>
</dbReference>
<dbReference type="GO" id="GO:0046872">
    <property type="term" value="F:metal ion binding"/>
    <property type="evidence" value="ECO:0007669"/>
    <property type="project" value="UniProtKB-KW"/>
</dbReference>
<feature type="domain" description="Hemerythrin-like" evidence="4">
    <location>
        <begin position="14"/>
        <end position="126"/>
    </location>
</feature>
<dbReference type="InterPro" id="IPR050669">
    <property type="entry name" value="Hemerythrin"/>
</dbReference>
<name>A0AAU7PM63_9FIRM</name>
<dbReference type="InterPro" id="IPR035938">
    <property type="entry name" value="Hemerythrin-like_sf"/>
</dbReference>
<evidence type="ECO:0000256" key="2">
    <source>
        <dbReference type="ARBA" id="ARBA00022723"/>
    </source>
</evidence>
<reference evidence="5" key="1">
    <citation type="submission" date="2024-06" db="EMBL/GenBank/DDBJ databases">
        <title>Lacrimispora cavernae sp. nov., a novel anaerobe isolated from bat guano pile inside a cave.</title>
        <authorList>
            <person name="Miller S.L."/>
            <person name="Lu N."/>
            <person name="King J."/>
            <person name="Sankaranarayanan K."/>
            <person name="Lawson P.A."/>
        </authorList>
    </citation>
    <scope>NUCLEOTIDE SEQUENCE</scope>
    <source>
        <strain evidence="5">BS-2</strain>
    </source>
</reference>
<evidence type="ECO:0000256" key="1">
    <source>
        <dbReference type="ARBA" id="ARBA00010587"/>
    </source>
</evidence>
<sequence length="134" mass="14933">MAYTFTKDLETGNPLIDSEHHQLIDAINNLLAACSTGKGRAELANTAKFLQDYTAKHFGNEEKLQLQNQYPDYVNHKRYHEEFKKVVAGICAKLDKDGPTIALVGEVNSAIGGWLINHIKKEDVKVAAHIKSRS</sequence>
<dbReference type="PANTHER" id="PTHR37164">
    <property type="entry name" value="BACTERIOHEMERYTHRIN"/>
    <property type="match status" value="1"/>
</dbReference>
<comment type="similarity">
    <text evidence="1">Belongs to the hemerythrin family.</text>
</comment>
<evidence type="ECO:0000256" key="3">
    <source>
        <dbReference type="ARBA" id="ARBA00023004"/>
    </source>
</evidence>
<dbReference type="InterPro" id="IPR012827">
    <property type="entry name" value="Hemerythrin_metal-bd"/>
</dbReference>
<dbReference type="PANTHER" id="PTHR37164:SF1">
    <property type="entry name" value="BACTERIOHEMERYTHRIN"/>
    <property type="match status" value="1"/>
</dbReference>
<dbReference type="AlphaFoldDB" id="A0AAU7PM63"/>
<proteinExistence type="inferred from homology"/>
<dbReference type="NCBIfam" id="TIGR02481">
    <property type="entry name" value="hemeryth_dom"/>
    <property type="match status" value="1"/>
</dbReference>
<keyword evidence="2" id="KW-0479">Metal-binding</keyword>
<dbReference type="RefSeq" id="WP_349945257.1">
    <property type="nucleotide sequence ID" value="NZ_CP157940.1"/>
</dbReference>
<evidence type="ECO:0000313" key="5">
    <source>
        <dbReference type="EMBL" id="XBS53329.1"/>
    </source>
</evidence>
<dbReference type="SUPFAM" id="SSF47188">
    <property type="entry name" value="Hemerythrin-like"/>
    <property type="match status" value="1"/>
</dbReference>
<protein>
    <submittedName>
        <fullName evidence="5">Hemerythrin family protein</fullName>
    </submittedName>
</protein>
<keyword evidence="3" id="KW-0408">Iron</keyword>
<dbReference type="Gene3D" id="1.20.120.50">
    <property type="entry name" value="Hemerythrin-like"/>
    <property type="match status" value="1"/>
</dbReference>
<dbReference type="EMBL" id="CP157940">
    <property type="protein sequence ID" value="XBS53329.1"/>
    <property type="molecule type" value="Genomic_DNA"/>
</dbReference>